<sequence>MEYQKATMDFVRYMEEGELHLTDSATHLEIAKTYGCSPELLELWRLQTKLTEQRAMLALCVRGNPPQEWILTAAKEASEFQRNASLLRTRMKNISSSARTKAMLEIPQTSCFDLADVHTTLPEPTSLSPSSHPGIFHAHDLASQDLCAGADVTFELSPTSTAFSCSPVEPDWDAWSLGGRSASPCDSLSSETASQCTAGHTQDVARQLGNAHWTSHELHHAYMLRKAQESFGACVPPDDAMEY</sequence>
<dbReference type="HOGENOM" id="CLU_1142478_0_0_1"/>
<keyword evidence="2" id="KW-1185">Reference proteome</keyword>
<accession>M2Q9W7</accession>
<dbReference type="Proteomes" id="UP000016930">
    <property type="component" value="Unassembled WGS sequence"/>
</dbReference>
<name>M2Q9W7_CERS8</name>
<dbReference type="EMBL" id="KB445805">
    <property type="protein sequence ID" value="EMD33688.1"/>
    <property type="molecule type" value="Genomic_DNA"/>
</dbReference>
<protein>
    <submittedName>
        <fullName evidence="1">Uncharacterized protein</fullName>
    </submittedName>
</protein>
<evidence type="ECO:0000313" key="2">
    <source>
        <dbReference type="Proteomes" id="UP000016930"/>
    </source>
</evidence>
<reference evidence="1 2" key="1">
    <citation type="journal article" date="2012" name="Proc. Natl. Acad. Sci. U.S.A.">
        <title>Comparative genomics of Ceriporiopsis subvermispora and Phanerochaete chrysosporium provide insight into selective ligninolysis.</title>
        <authorList>
            <person name="Fernandez-Fueyo E."/>
            <person name="Ruiz-Duenas F.J."/>
            <person name="Ferreira P."/>
            <person name="Floudas D."/>
            <person name="Hibbett D.S."/>
            <person name="Canessa P."/>
            <person name="Larrondo L.F."/>
            <person name="James T.Y."/>
            <person name="Seelenfreund D."/>
            <person name="Lobos S."/>
            <person name="Polanco R."/>
            <person name="Tello M."/>
            <person name="Honda Y."/>
            <person name="Watanabe T."/>
            <person name="Watanabe T."/>
            <person name="Ryu J.S."/>
            <person name="Kubicek C.P."/>
            <person name="Schmoll M."/>
            <person name="Gaskell J."/>
            <person name="Hammel K.E."/>
            <person name="St John F.J."/>
            <person name="Vanden Wymelenberg A."/>
            <person name="Sabat G."/>
            <person name="Splinter BonDurant S."/>
            <person name="Syed K."/>
            <person name="Yadav J.S."/>
            <person name="Doddapaneni H."/>
            <person name="Subramanian V."/>
            <person name="Lavin J.L."/>
            <person name="Oguiza J.A."/>
            <person name="Perez G."/>
            <person name="Pisabarro A.G."/>
            <person name="Ramirez L."/>
            <person name="Santoyo F."/>
            <person name="Master E."/>
            <person name="Coutinho P.M."/>
            <person name="Henrissat B."/>
            <person name="Lombard V."/>
            <person name="Magnuson J.K."/>
            <person name="Kuees U."/>
            <person name="Hori C."/>
            <person name="Igarashi K."/>
            <person name="Samejima M."/>
            <person name="Held B.W."/>
            <person name="Barry K.W."/>
            <person name="LaButti K.M."/>
            <person name="Lapidus A."/>
            <person name="Lindquist E.A."/>
            <person name="Lucas S.M."/>
            <person name="Riley R."/>
            <person name="Salamov A.A."/>
            <person name="Hoffmeister D."/>
            <person name="Schwenk D."/>
            <person name="Hadar Y."/>
            <person name="Yarden O."/>
            <person name="de Vries R.P."/>
            <person name="Wiebenga A."/>
            <person name="Stenlid J."/>
            <person name="Eastwood D."/>
            <person name="Grigoriev I.V."/>
            <person name="Berka R.M."/>
            <person name="Blanchette R.A."/>
            <person name="Kersten P."/>
            <person name="Martinez A.T."/>
            <person name="Vicuna R."/>
            <person name="Cullen D."/>
        </authorList>
    </citation>
    <scope>NUCLEOTIDE SEQUENCE [LARGE SCALE GENOMIC DNA]</scope>
    <source>
        <strain evidence="1 2">B</strain>
    </source>
</reference>
<organism evidence="1 2">
    <name type="scientific">Ceriporiopsis subvermispora (strain B)</name>
    <name type="common">White-rot fungus</name>
    <name type="synonym">Gelatoporia subvermispora</name>
    <dbReference type="NCBI Taxonomy" id="914234"/>
    <lineage>
        <taxon>Eukaryota</taxon>
        <taxon>Fungi</taxon>
        <taxon>Dikarya</taxon>
        <taxon>Basidiomycota</taxon>
        <taxon>Agaricomycotina</taxon>
        <taxon>Agaricomycetes</taxon>
        <taxon>Polyporales</taxon>
        <taxon>Gelatoporiaceae</taxon>
        <taxon>Gelatoporia</taxon>
    </lineage>
</organism>
<evidence type="ECO:0000313" key="1">
    <source>
        <dbReference type="EMBL" id="EMD33688.1"/>
    </source>
</evidence>
<gene>
    <name evidence="1" type="ORF">CERSUDRAFT_98250</name>
</gene>
<dbReference type="AlphaFoldDB" id="M2Q9W7"/>
<dbReference type="OrthoDB" id="10398100at2759"/>
<proteinExistence type="predicted"/>